<evidence type="ECO:0000313" key="2">
    <source>
        <dbReference type="EMBL" id="RJG23614.1"/>
    </source>
</evidence>
<feature type="transmembrane region" description="Helical" evidence="1">
    <location>
        <begin position="73"/>
        <end position="93"/>
    </location>
</feature>
<keyword evidence="1" id="KW-0812">Transmembrane</keyword>
<evidence type="ECO:0000256" key="1">
    <source>
        <dbReference type="SAM" id="Phobius"/>
    </source>
</evidence>
<dbReference type="OrthoDB" id="2680619at2"/>
<proteinExistence type="predicted"/>
<keyword evidence="1" id="KW-0472">Membrane</keyword>
<feature type="transmembrane region" description="Helical" evidence="1">
    <location>
        <begin position="30"/>
        <end position="52"/>
    </location>
</feature>
<comment type="caution">
    <text evidence="2">The sequence shown here is derived from an EMBL/GenBank/DDBJ whole genome shotgun (WGS) entry which is preliminary data.</text>
</comment>
<dbReference type="EMBL" id="QYZD01000010">
    <property type="protein sequence ID" value="RJG23614.1"/>
    <property type="molecule type" value="Genomic_DNA"/>
</dbReference>
<protein>
    <recommendedName>
        <fullName evidence="4">DUF5316 domain-containing protein</fullName>
    </recommendedName>
</protein>
<gene>
    <name evidence="2" type="ORF">DQX05_13325</name>
</gene>
<keyword evidence="1" id="KW-1133">Transmembrane helix</keyword>
<dbReference type="Pfam" id="PF17247">
    <property type="entry name" value="DUF5316"/>
    <property type="match status" value="1"/>
</dbReference>
<reference evidence="2 3" key="1">
    <citation type="submission" date="2018-09" db="EMBL/GenBank/DDBJ databases">
        <title>Paenibacillus SK2017-BO5.</title>
        <authorList>
            <person name="Piskunova J.V."/>
            <person name="Dubiley S.A."/>
            <person name="Severinov K.V."/>
        </authorList>
    </citation>
    <scope>NUCLEOTIDE SEQUENCE [LARGE SCALE GENOMIC DNA]</scope>
    <source>
        <strain evidence="2 3">BO5</strain>
    </source>
</reference>
<organism evidence="2 3">
    <name type="scientific">Paenibacillus thiaminolyticus</name>
    <name type="common">Bacillus thiaminolyticus</name>
    <dbReference type="NCBI Taxonomy" id="49283"/>
    <lineage>
        <taxon>Bacteria</taxon>
        <taxon>Bacillati</taxon>
        <taxon>Bacillota</taxon>
        <taxon>Bacilli</taxon>
        <taxon>Bacillales</taxon>
        <taxon>Paenibacillaceae</taxon>
        <taxon>Paenibacillus</taxon>
    </lineage>
</organism>
<sequence>MKYFGLACIISLLITALAYARGGWELAAQANAWPGGILVILAAILSGALLSGNRSRANSHSSSTEELRARNQWSGSAFICSIPFLVVTIVYFVTK</sequence>
<evidence type="ECO:0000313" key="3">
    <source>
        <dbReference type="Proteomes" id="UP000266177"/>
    </source>
</evidence>
<dbReference type="Proteomes" id="UP000266177">
    <property type="component" value="Unassembled WGS sequence"/>
</dbReference>
<dbReference type="InterPro" id="IPR035167">
    <property type="entry name" value="DUF5316"/>
</dbReference>
<accession>A0A3A3GHQ5</accession>
<dbReference type="AlphaFoldDB" id="A0A3A3GHQ5"/>
<name>A0A3A3GHQ5_PANTH</name>
<evidence type="ECO:0008006" key="4">
    <source>
        <dbReference type="Google" id="ProtNLM"/>
    </source>
</evidence>